<accession>A0A2N8T2G9</accession>
<dbReference type="EMBL" id="POUT01000008">
    <property type="protein sequence ID" value="PNG08930.1"/>
    <property type="molecule type" value="Genomic_DNA"/>
</dbReference>
<evidence type="ECO:0000313" key="3">
    <source>
        <dbReference type="Proteomes" id="UP000236023"/>
    </source>
</evidence>
<feature type="chain" id="PRO_5014828491" description="Lipoprotein" evidence="1">
    <location>
        <begin position="23"/>
        <end position="201"/>
    </location>
</feature>
<proteinExistence type="predicted"/>
<evidence type="ECO:0008006" key="4">
    <source>
        <dbReference type="Google" id="ProtNLM"/>
    </source>
</evidence>
<protein>
    <recommendedName>
        <fullName evidence="4">Lipoprotein</fullName>
    </recommendedName>
</protein>
<dbReference type="PROSITE" id="PS51257">
    <property type="entry name" value="PROKAR_LIPOPROTEIN"/>
    <property type="match status" value="1"/>
</dbReference>
<sequence>MSPYKYLAAGLLSLALTGCVSFTPTGPIGLPTDVIEHSVPAGAMLKDVEVSDAQLDETQRRNISNALTTQIAKHIERGEYFERMISFPAKLDEQDVELRFNFTSLKGKRTPHPGYFPGALLTLTMWIWVNGPIYVDKYDLAAELAITDAAGQQLALSQKTLVLDQNTGLWDADYFNAAPGSRQLTQLVEQLLKDGTQQLAH</sequence>
<dbReference type="RefSeq" id="WP_037044133.1">
    <property type="nucleotide sequence ID" value="NZ_JAMOHU010000074.1"/>
</dbReference>
<keyword evidence="1" id="KW-0732">Signal</keyword>
<comment type="caution">
    <text evidence="2">The sequence shown here is derived from an EMBL/GenBank/DDBJ whole genome shotgun (WGS) entry which is preliminary data.</text>
</comment>
<feature type="signal peptide" evidence="1">
    <location>
        <begin position="1"/>
        <end position="22"/>
    </location>
</feature>
<name>A0A2N8T2G9_STUST</name>
<organism evidence="2 3">
    <name type="scientific">Stutzerimonas stutzeri</name>
    <name type="common">Pseudomonas stutzeri</name>
    <dbReference type="NCBI Taxonomy" id="316"/>
    <lineage>
        <taxon>Bacteria</taxon>
        <taxon>Pseudomonadati</taxon>
        <taxon>Pseudomonadota</taxon>
        <taxon>Gammaproteobacteria</taxon>
        <taxon>Pseudomonadales</taxon>
        <taxon>Pseudomonadaceae</taxon>
        <taxon>Stutzerimonas</taxon>
    </lineage>
</organism>
<evidence type="ECO:0000256" key="1">
    <source>
        <dbReference type="SAM" id="SignalP"/>
    </source>
</evidence>
<dbReference type="AlphaFoldDB" id="A0A2N8T2G9"/>
<reference evidence="2 3" key="1">
    <citation type="submission" date="2018-01" db="EMBL/GenBank/DDBJ databases">
        <title>Denitrification phenotypes of diverse strains of Pseudomonas stutzeri.</title>
        <authorList>
            <person name="Milligan D.A."/>
            <person name="Bergaust L."/>
            <person name="Bakken L.R."/>
            <person name="Frostegard A."/>
        </authorList>
    </citation>
    <scope>NUCLEOTIDE SEQUENCE [LARGE SCALE GENOMIC DNA]</scope>
    <source>
        <strain evidence="2 3">24a75</strain>
    </source>
</reference>
<evidence type="ECO:0000313" key="2">
    <source>
        <dbReference type="EMBL" id="PNG08930.1"/>
    </source>
</evidence>
<gene>
    <name evidence="2" type="ORF">CXK94_15640</name>
</gene>
<dbReference type="Proteomes" id="UP000236023">
    <property type="component" value="Unassembled WGS sequence"/>
</dbReference>